<dbReference type="GO" id="GO:0006412">
    <property type="term" value="P:translation"/>
    <property type="evidence" value="ECO:0007669"/>
    <property type="project" value="UniProtKB-UniRule"/>
</dbReference>
<protein>
    <recommendedName>
        <fullName evidence="4 5">Large ribosomal subunit protein bL35</fullName>
    </recommendedName>
</protein>
<dbReference type="Pfam" id="PF01632">
    <property type="entry name" value="Ribosomal_L35p"/>
    <property type="match status" value="1"/>
</dbReference>
<dbReference type="InterPro" id="IPR018265">
    <property type="entry name" value="Ribosomal_bL35_CS"/>
</dbReference>
<dbReference type="NCBIfam" id="TIGR00001">
    <property type="entry name" value="rpmI_bact"/>
    <property type="match status" value="1"/>
</dbReference>
<evidence type="ECO:0000256" key="2">
    <source>
        <dbReference type="ARBA" id="ARBA00022980"/>
    </source>
</evidence>
<dbReference type="InterPro" id="IPR037229">
    <property type="entry name" value="Ribosomal_bL35_sf"/>
</dbReference>
<evidence type="ECO:0000256" key="6">
    <source>
        <dbReference type="RuleBase" id="RU000568"/>
    </source>
</evidence>
<evidence type="ECO:0000256" key="1">
    <source>
        <dbReference type="ARBA" id="ARBA00006598"/>
    </source>
</evidence>
<proteinExistence type="inferred from homology"/>
<dbReference type="PROSITE" id="PS00936">
    <property type="entry name" value="RIBOSOMAL_L35"/>
    <property type="match status" value="1"/>
</dbReference>
<dbReference type="HAMAP" id="MF_00514">
    <property type="entry name" value="Ribosomal_bL35"/>
    <property type="match status" value="1"/>
</dbReference>
<reference evidence="7 8" key="2">
    <citation type="submission" date="2020-08" db="EMBL/GenBank/DDBJ databases">
        <authorList>
            <person name="Ueki A."/>
            <person name="Tonouchi A."/>
        </authorList>
    </citation>
    <scope>NUCLEOTIDE SEQUENCE [LARGE SCALE GENOMIC DNA]</scope>
    <source>
        <strain evidence="7 8">CTTW</strain>
    </source>
</reference>
<reference evidence="7 8" key="1">
    <citation type="submission" date="2020-08" db="EMBL/GenBank/DDBJ databases">
        <title>Draft genome sequencing of an Anaerocolumna strain isolated from anoxic soil subjected to BSD treatment.</title>
        <authorList>
            <person name="Uek A."/>
            <person name="Tonouchi A."/>
        </authorList>
    </citation>
    <scope>NUCLEOTIDE SEQUENCE [LARGE SCALE GENOMIC DNA]</scope>
    <source>
        <strain evidence="7 8">CTTW</strain>
    </source>
</reference>
<dbReference type="InterPro" id="IPR001706">
    <property type="entry name" value="Ribosomal_bL35"/>
</dbReference>
<evidence type="ECO:0000256" key="4">
    <source>
        <dbReference type="ARBA" id="ARBA00071664"/>
    </source>
</evidence>
<gene>
    <name evidence="5 7" type="primary">rpmI</name>
    <name evidence="7" type="ORF">bsdcttw_42120</name>
</gene>
<dbReference type="KEGG" id="acht:bsdcttw_42120"/>
<keyword evidence="2 5" id="KW-0689">Ribosomal protein</keyword>
<name>A0A7M3S9A4_9FIRM</name>
<dbReference type="GO" id="GO:0003735">
    <property type="term" value="F:structural constituent of ribosome"/>
    <property type="evidence" value="ECO:0007669"/>
    <property type="project" value="InterPro"/>
</dbReference>
<dbReference type="EMBL" id="AP023368">
    <property type="protein sequence ID" value="BCK01172.1"/>
    <property type="molecule type" value="Genomic_DNA"/>
</dbReference>
<organism evidence="7 8">
    <name type="scientific">Anaerocolumna chitinilytica</name>
    <dbReference type="NCBI Taxonomy" id="1727145"/>
    <lineage>
        <taxon>Bacteria</taxon>
        <taxon>Bacillati</taxon>
        <taxon>Bacillota</taxon>
        <taxon>Clostridia</taxon>
        <taxon>Lachnospirales</taxon>
        <taxon>Lachnospiraceae</taxon>
        <taxon>Anaerocolumna</taxon>
    </lineage>
</organism>
<evidence type="ECO:0000256" key="5">
    <source>
        <dbReference type="HAMAP-Rule" id="MF_00514"/>
    </source>
</evidence>
<sequence>MPKIKTNRSAAKRFKKTGTGKLKRMKAYKSHILTKKSTKRKRNLRKATLTDATKVKNMKKIMPYL</sequence>
<dbReference type="SUPFAM" id="SSF143034">
    <property type="entry name" value="L35p-like"/>
    <property type="match status" value="1"/>
</dbReference>
<dbReference type="Gene3D" id="4.10.410.60">
    <property type="match status" value="1"/>
</dbReference>
<dbReference type="Proteomes" id="UP000515703">
    <property type="component" value="Chromosome"/>
</dbReference>
<dbReference type="AlphaFoldDB" id="A0A7M3S9A4"/>
<accession>A0A7M3S9A4</accession>
<dbReference type="GO" id="GO:0022625">
    <property type="term" value="C:cytosolic large ribosomal subunit"/>
    <property type="evidence" value="ECO:0007669"/>
    <property type="project" value="TreeGrafter"/>
</dbReference>
<dbReference type="PRINTS" id="PR00064">
    <property type="entry name" value="RIBOSOMALL35"/>
</dbReference>
<evidence type="ECO:0000256" key="3">
    <source>
        <dbReference type="ARBA" id="ARBA00023274"/>
    </source>
</evidence>
<dbReference type="FunFam" id="4.10.410.60:FF:000001">
    <property type="entry name" value="50S ribosomal protein L35"/>
    <property type="match status" value="1"/>
</dbReference>
<evidence type="ECO:0000313" key="7">
    <source>
        <dbReference type="EMBL" id="BCK01172.1"/>
    </source>
</evidence>
<dbReference type="InterPro" id="IPR021137">
    <property type="entry name" value="Ribosomal_bL35-like"/>
</dbReference>
<keyword evidence="3 5" id="KW-0687">Ribonucleoprotein</keyword>
<comment type="similarity">
    <text evidence="1 5 6">Belongs to the bacterial ribosomal protein bL35 family.</text>
</comment>
<dbReference type="PANTHER" id="PTHR33343:SF1">
    <property type="entry name" value="LARGE RIBOSOMAL SUBUNIT PROTEIN BL35M"/>
    <property type="match status" value="1"/>
</dbReference>
<dbReference type="PANTHER" id="PTHR33343">
    <property type="entry name" value="54S RIBOSOMAL PROTEIN BL35M"/>
    <property type="match status" value="1"/>
</dbReference>
<evidence type="ECO:0000313" key="8">
    <source>
        <dbReference type="Proteomes" id="UP000515703"/>
    </source>
</evidence>
<dbReference type="RefSeq" id="WP_185256768.1">
    <property type="nucleotide sequence ID" value="NZ_AP023368.1"/>
</dbReference>
<keyword evidence="8" id="KW-1185">Reference proteome</keyword>